<comment type="caution">
    <text evidence="1">The sequence shown here is derived from an EMBL/GenBank/DDBJ whole genome shotgun (WGS) entry which is preliminary data.</text>
</comment>
<evidence type="ECO:0000313" key="2">
    <source>
        <dbReference type="Proteomes" id="UP001168540"/>
    </source>
</evidence>
<accession>A0ABT7XIT0</accession>
<sequence length="41" mass="4461">MKLFTHRVGAAGLSFITDTSSPCGQGKNGKYLLYRVQEGKT</sequence>
<evidence type="ECO:0000313" key="1">
    <source>
        <dbReference type="EMBL" id="MDN0073695.1"/>
    </source>
</evidence>
<gene>
    <name evidence="1" type="ORF">QU481_02150</name>
</gene>
<dbReference type="Proteomes" id="UP001168540">
    <property type="component" value="Unassembled WGS sequence"/>
</dbReference>
<dbReference type="EMBL" id="JAUEDK010000003">
    <property type="protein sequence ID" value="MDN0073695.1"/>
    <property type="molecule type" value="Genomic_DNA"/>
</dbReference>
<dbReference type="RefSeq" id="WP_289828226.1">
    <property type="nucleotide sequence ID" value="NZ_JAUEDK010000003.1"/>
</dbReference>
<keyword evidence="2" id="KW-1185">Reference proteome</keyword>
<reference evidence="1" key="1">
    <citation type="submission" date="2023-06" db="EMBL/GenBank/DDBJ databases">
        <authorList>
            <person name="Zhang S."/>
        </authorList>
    </citation>
    <scope>NUCLEOTIDE SEQUENCE</scope>
    <source>
        <strain evidence="1">SG2303</strain>
    </source>
</reference>
<protein>
    <submittedName>
        <fullName evidence="1">Uncharacterized protein</fullName>
    </submittedName>
</protein>
<organism evidence="1 2">
    <name type="scientific">Crenobacter oryzisoli</name>
    <dbReference type="NCBI Taxonomy" id="3056844"/>
    <lineage>
        <taxon>Bacteria</taxon>
        <taxon>Pseudomonadati</taxon>
        <taxon>Pseudomonadota</taxon>
        <taxon>Betaproteobacteria</taxon>
        <taxon>Neisseriales</taxon>
        <taxon>Neisseriaceae</taxon>
        <taxon>Crenobacter</taxon>
    </lineage>
</organism>
<name>A0ABT7XIT0_9NEIS</name>
<proteinExistence type="predicted"/>